<dbReference type="InterPro" id="IPR017754">
    <property type="entry name" value="Agmatine_deiminase"/>
</dbReference>
<feature type="active site" description="Amidino-cysteine intermediate" evidence="2">
    <location>
        <position position="361"/>
    </location>
</feature>
<comment type="catalytic activity">
    <reaction evidence="2">
        <text>agmatine + H2O = N-carbamoylputrescine + NH4(+)</text>
        <dbReference type="Rhea" id="RHEA:18037"/>
        <dbReference type="ChEBI" id="CHEBI:15377"/>
        <dbReference type="ChEBI" id="CHEBI:28938"/>
        <dbReference type="ChEBI" id="CHEBI:58145"/>
        <dbReference type="ChEBI" id="CHEBI:58318"/>
        <dbReference type="EC" id="3.5.3.12"/>
    </reaction>
</comment>
<protein>
    <recommendedName>
        <fullName evidence="2">Putative agmatine deiminase</fullName>
        <ecNumber evidence="2">3.5.3.12</ecNumber>
    </recommendedName>
    <alternativeName>
        <fullName evidence="2">Agmatine iminohydrolase</fullName>
    </alternativeName>
</protein>
<reference evidence="3 4" key="1">
    <citation type="submission" date="2016-10" db="EMBL/GenBank/DDBJ databases">
        <authorList>
            <person name="de Groot N.N."/>
        </authorList>
    </citation>
    <scope>NUCLEOTIDE SEQUENCE [LARGE SCALE GENOMIC DNA]</scope>
    <source>
        <strain evidence="3 4">DSM 2872</strain>
    </source>
</reference>
<dbReference type="EMBL" id="FNQG01000002">
    <property type="protein sequence ID" value="SDZ75640.1"/>
    <property type="molecule type" value="Genomic_DNA"/>
</dbReference>
<gene>
    <name evidence="2" type="primary">aguA</name>
    <name evidence="3" type="ORF">SAMN05660648_00373</name>
</gene>
<dbReference type="Pfam" id="PF04371">
    <property type="entry name" value="PAD_porph"/>
    <property type="match status" value="1"/>
</dbReference>
<dbReference type="AlphaFoldDB" id="A0A1H3VLI9"/>
<keyword evidence="1 2" id="KW-0378">Hydrolase</keyword>
<dbReference type="GO" id="GO:0009446">
    <property type="term" value="P:putrescine biosynthetic process"/>
    <property type="evidence" value="ECO:0007669"/>
    <property type="project" value="InterPro"/>
</dbReference>
<dbReference type="EC" id="3.5.3.12" evidence="2"/>
<accession>A0A1H3VLI9</accession>
<proteinExistence type="inferred from homology"/>
<comment type="similarity">
    <text evidence="2">Belongs to the agmatine deiminase family.</text>
</comment>
<sequence length="376" mass="42025">MRIKDSTPKADGFYMPAEFAPHAGTFLIWPTRPGSWTNNGADVQPVFVELIREISAVEELYLLVDEAHRAQAEAMLGGLPQEHIHYLAIPTDDAWARDMGPTYVVDGQGRRRGINWRFNAWGGDFDGLYPDYAQDDAAAEKMCAALHDDSYDAGDFVLEGGSIHVDGEGTVVVTEACLLSKGRNPDMSKEQIEEKLLQYLGAEKIIWLPRGIYNDETNEHVDNVFAFVKPGEVLLAWTEDKSDPQYALSQADFEVLEAAVDAKGRKFIIHKLPIPKKPVCITAEEANSFTFEDGEDRREPGERLAASYVNFYLCNGKVILPQFGDEMDREARRILGECFPERQVVPLPARAVIVGGGNFHCLTQQIPSITQRHEVR</sequence>
<dbReference type="PANTHER" id="PTHR31377">
    <property type="entry name" value="AGMATINE DEIMINASE-RELATED"/>
    <property type="match status" value="1"/>
</dbReference>
<dbReference type="OrthoDB" id="9808013at2"/>
<evidence type="ECO:0000313" key="4">
    <source>
        <dbReference type="Proteomes" id="UP000183469"/>
    </source>
</evidence>
<evidence type="ECO:0000256" key="2">
    <source>
        <dbReference type="HAMAP-Rule" id="MF_01841"/>
    </source>
</evidence>
<dbReference type="RefSeq" id="WP_074670444.1">
    <property type="nucleotide sequence ID" value="NZ_FNQG01000002.1"/>
</dbReference>
<dbReference type="NCBIfam" id="TIGR03380">
    <property type="entry name" value="agmatine_aguA"/>
    <property type="match status" value="1"/>
</dbReference>
<dbReference type="Proteomes" id="UP000183469">
    <property type="component" value="Unassembled WGS sequence"/>
</dbReference>
<dbReference type="NCBIfam" id="NF010070">
    <property type="entry name" value="PRK13551.1"/>
    <property type="match status" value="1"/>
</dbReference>
<dbReference type="SUPFAM" id="SSF55909">
    <property type="entry name" value="Pentein"/>
    <property type="match status" value="1"/>
</dbReference>
<dbReference type="Gene3D" id="3.75.10.10">
    <property type="entry name" value="L-arginine/glycine Amidinotransferase, Chain A"/>
    <property type="match status" value="1"/>
</dbReference>
<organism evidence="3 4">
    <name type="scientific">Selenomonas ruminantium</name>
    <dbReference type="NCBI Taxonomy" id="971"/>
    <lineage>
        <taxon>Bacteria</taxon>
        <taxon>Bacillati</taxon>
        <taxon>Bacillota</taxon>
        <taxon>Negativicutes</taxon>
        <taxon>Selenomonadales</taxon>
        <taxon>Selenomonadaceae</taxon>
        <taxon>Selenomonas</taxon>
    </lineage>
</organism>
<dbReference type="HAMAP" id="MF_01841">
    <property type="entry name" value="Agmatine_deimin"/>
    <property type="match status" value="1"/>
</dbReference>
<dbReference type="PANTHER" id="PTHR31377:SF0">
    <property type="entry name" value="AGMATINE DEIMINASE-RELATED"/>
    <property type="match status" value="1"/>
</dbReference>
<evidence type="ECO:0000256" key="1">
    <source>
        <dbReference type="ARBA" id="ARBA00022801"/>
    </source>
</evidence>
<dbReference type="GO" id="GO:0004668">
    <property type="term" value="F:protein-arginine deiminase activity"/>
    <property type="evidence" value="ECO:0007669"/>
    <property type="project" value="InterPro"/>
</dbReference>
<evidence type="ECO:0000313" key="3">
    <source>
        <dbReference type="EMBL" id="SDZ75640.1"/>
    </source>
</evidence>
<dbReference type="GO" id="GO:0047632">
    <property type="term" value="F:agmatine deiminase activity"/>
    <property type="evidence" value="ECO:0007669"/>
    <property type="project" value="UniProtKB-UniRule"/>
</dbReference>
<name>A0A1H3VLI9_SELRU</name>
<dbReference type="InterPro" id="IPR007466">
    <property type="entry name" value="Peptidyl-Arg-deiminase_porph"/>
</dbReference>